<dbReference type="Pfam" id="PF08002">
    <property type="entry name" value="DUF1697"/>
    <property type="match status" value="1"/>
</dbReference>
<dbReference type="PANTHER" id="PTHR36439:SF1">
    <property type="entry name" value="DUF1697 DOMAIN-CONTAINING PROTEIN"/>
    <property type="match status" value="1"/>
</dbReference>
<name>A0A857KSU1_9ACTN</name>
<accession>A0A857KSU1</accession>
<dbReference type="PIRSF" id="PIRSF008502">
    <property type="entry name" value="UCP008502"/>
    <property type="match status" value="1"/>
</dbReference>
<dbReference type="InterPro" id="IPR012545">
    <property type="entry name" value="DUF1697"/>
</dbReference>
<reference evidence="1" key="1">
    <citation type="journal article" date="2021" name="Nat. Microbiol.">
        <title>Cocultivation of an ultrasmall environmental parasitic bacterium with lytic ability against bacteria associated with wastewater foams.</title>
        <authorList>
            <person name="Batinovic S."/>
            <person name="Rose J.J.A."/>
            <person name="Ratcliffe J."/>
            <person name="Seviour R.J."/>
            <person name="Petrovski S."/>
        </authorList>
    </citation>
    <scope>NUCLEOTIDE SEQUENCE</scope>
    <source>
        <strain evidence="1">CON44</strain>
    </source>
</reference>
<sequence length="175" mass="18515">MSRRVVLIRAVNVGGTAKLPMAELREVAETLGASEVSTYIASGNLICVPPGDPGEFDQALEAAIESRFGFFREVVSRSVPELEAAVRAHPFEVIDEKFSYLYPLTGTPGTARVTEFAARSFGDDRLAVIGDDLHIRYAAGAGTSKLTPPVIAKALGVTGTGRNLRTVAKLIALAG</sequence>
<dbReference type="RefSeq" id="WP_040515343.1">
    <property type="nucleotide sequence ID" value="NZ_CP045804.1"/>
</dbReference>
<evidence type="ECO:0000313" key="1">
    <source>
        <dbReference type="EMBL" id="QHN38022.1"/>
    </source>
</evidence>
<proteinExistence type="predicted"/>
<dbReference type="SUPFAM" id="SSF160379">
    <property type="entry name" value="SP0830-like"/>
    <property type="match status" value="1"/>
</dbReference>
<protein>
    <submittedName>
        <fullName evidence="1">DUF1697 domain-containing protein</fullName>
    </submittedName>
</protein>
<dbReference type="EMBL" id="CP045810">
    <property type="protein sequence ID" value="QHN38022.1"/>
    <property type="molecule type" value="Genomic_DNA"/>
</dbReference>
<dbReference type="Gene3D" id="3.30.70.1280">
    <property type="entry name" value="SP0830-like domains"/>
    <property type="match status" value="1"/>
</dbReference>
<dbReference type="AlphaFoldDB" id="A0A857KSU1"/>
<organism evidence="1">
    <name type="scientific">Gordonia amarae</name>
    <dbReference type="NCBI Taxonomy" id="36821"/>
    <lineage>
        <taxon>Bacteria</taxon>
        <taxon>Bacillati</taxon>
        <taxon>Actinomycetota</taxon>
        <taxon>Actinomycetes</taxon>
        <taxon>Mycobacteriales</taxon>
        <taxon>Gordoniaceae</taxon>
        <taxon>Gordonia</taxon>
    </lineage>
</organism>
<gene>
    <name evidence="1" type="ORF">GII30_01405</name>
</gene>
<dbReference type="PANTHER" id="PTHR36439">
    <property type="entry name" value="BLL4334 PROTEIN"/>
    <property type="match status" value="1"/>
</dbReference>